<protein>
    <submittedName>
        <fullName evidence="2">Peptidase M50</fullName>
    </submittedName>
</protein>
<dbReference type="RefSeq" id="WP_328776997.1">
    <property type="nucleotide sequence ID" value="NZ_CP108057.1"/>
</dbReference>
<name>A0ABZ1RU21_9ACTN</name>
<feature type="transmembrane region" description="Helical" evidence="1">
    <location>
        <begin position="346"/>
        <end position="372"/>
    </location>
</feature>
<dbReference type="Proteomes" id="UP001432075">
    <property type="component" value="Chromosome"/>
</dbReference>
<accession>A0ABZ1RU21</accession>
<dbReference type="EMBL" id="CP108057">
    <property type="protein sequence ID" value="WUO50014.1"/>
    <property type="molecule type" value="Genomic_DNA"/>
</dbReference>
<proteinExistence type="predicted"/>
<sequence length="374" mass="39457">MTGPSPAPGPAGLLGHRPALRPDVLLSAPLLNGAATVHLVKDPVSGASFEIGPKEFFLVSRLDGSRSLAEIGAAYAQAFGRRLGEGNWQQLLALLGTRRLLAGGPPPATPAPPGGPLEGTLLRGRLRLVADADAATARLHRALRPLLHPVVLVALLLGCLAMEAALAVSFGELADGLGWLLRHPAPLLAVATLMWLSTALHEFAHGIAARHLGGTVGEIGLRWRLPVAIMYCVVDNYRFLARRRHQVAVACAGAFANLLFLLPFFGWWAALPEGDPTRRALGALLLLGSAQALVNLLPLPPLDGYTMLGHGLRVTRLAPASSGYLRLRMRDRAAAAAYPARARRLYLAYGIGSALIVLLLAAGLTGAVWYAVTT</sequence>
<keyword evidence="1" id="KW-0812">Transmembrane</keyword>
<feature type="transmembrane region" description="Helical" evidence="1">
    <location>
        <begin position="180"/>
        <end position="200"/>
    </location>
</feature>
<keyword evidence="3" id="KW-1185">Reference proteome</keyword>
<evidence type="ECO:0000256" key="1">
    <source>
        <dbReference type="SAM" id="Phobius"/>
    </source>
</evidence>
<organism evidence="2 3">
    <name type="scientific">Streptomyces goshikiensis</name>
    <dbReference type="NCBI Taxonomy" id="1942"/>
    <lineage>
        <taxon>Bacteria</taxon>
        <taxon>Bacillati</taxon>
        <taxon>Actinomycetota</taxon>
        <taxon>Actinomycetes</taxon>
        <taxon>Kitasatosporales</taxon>
        <taxon>Streptomycetaceae</taxon>
        <taxon>Streptomyces</taxon>
    </lineage>
</organism>
<reference evidence="2" key="1">
    <citation type="submission" date="2022-10" db="EMBL/GenBank/DDBJ databases">
        <title>The complete genomes of actinobacterial strains from the NBC collection.</title>
        <authorList>
            <person name="Joergensen T.S."/>
            <person name="Alvarez Arevalo M."/>
            <person name="Sterndorff E.B."/>
            <person name="Faurdal D."/>
            <person name="Vuksanovic O."/>
            <person name="Mourched A.-S."/>
            <person name="Charusanti P."/>
            <person name="Shaw S."/>
            <person name="Blin K."/>
            <person name="Weber T."/>
        </authorList>
    </citation>
    <scope>NUCLEOTIDE SEQUENCE</scope>
    <source>
        <strain evidence="2">NBC_00283</strain>
    </source>
</reference>
<keyword evidence="1" id="KW-0472">Membrane</keyword>
<keyword evidence="1" id="KW-1133">Transmembrane helix</keyword>
<evidence type="ECO:0000313" key="2">
    <source>
        <dbReference type="EMBL" id="WUO50014.1"/>
    </source>
</evidence>
<gene>
    <name evidence="2" type="ORF">OHU17_31580</name>
</gene>
<feature type="transmembrane region" description="Helical" evidence="1">
    <location>
        <begin position="146"/>
        <end position="168"/>
    </location>
</feature>
<evidence type="ECO:0000313" key="3">
    <source>
        <dbReference type="Proteomes" id="UP001432075"/>
    </source>
</evidence>
<feature type="transmembrane region" description="Helical" evidence="1">
    <location>
        <begin position="247"/>
        <end position="268"/>
    </location>
</feature>
<feature type="transmembrane region" description="Helical" evidence="1">
    <location>
        <begin position="280"/>
        <end position="299"/>
    </location>
</feature>